<comment type="catalytic activity">
    <reaction evidence="6 8">
        <text>acetyl-CoA + 2-oxoglutarate + H2O = (2R)-homocitrate + CoA + H(+)</text>
        <dbReference type="Rhea" id="RHEA:12929"/>
        <dbReference type="ChEBI" id="CHEBI:15377"/>
        <dbReference type="ChEBI" id="CHEBI:15378"/>
        <dbReference type="ChEBI" id="CHEBI:16810"/>
        <dbReference type="ChEBI" id="CHEBI:57287"/>
        <dbReference type="ChEBI" id="CHEBI:57288"/>
        <dbReference type="ChEBI" id="CHEBI:58884"/>
        <dbReference type="EC" id="2.3.3.14"/>
    </reaction>
</comment>
<evidence type="ECO:0000256" key="4">
    <source>
        <dbReference type="ARBA" id="ARBA00020735"/>
    </source>
</evidence>
<dbReference type="SUPFAM" id="SSF51569">
    <property type="entry name" value="Aldolase"/>
    <property type="match status" value="1"/>
</dbReference>
<evidence type="ECO:0000256" key="2">
    <source>
        <dbReference type="ARBA" id="ARBA00006154"/>
    </source>
</evidence>
<dbReference type="Gene3D" id="3.20.20.70">
    <property type="entry name" value="Aldolase class I"/>
    <property type="match status" value="1"/>
</dbReference>
<sequence length="396" mass="43004">MALNSLQCPSVLINDTTLRDGEQSPGLAFTAEEKIQIALLLEAAGIPEIEVGIPAMGELEQETIRLICASLSSSRTMAWCRMLAQDVRSACGLGLDWVDLSIPVSAQMIHHKLNTSVEILLQQCERVIKQALDAGLKVCLGMEDASRAEDELLYRVAEIAARCGAQRLRFADTMGILDPFSTYQKISQLRQQTTLEIEMHAHNDLGLATANSLAAIRAGANSVNTSINGLGERAGNAALEEVAVALDVLQQSVTGIDLCQLPNLCHYVHLVSGRPLSQHKAITGEIVFTHESGIHVDGLLKDVRNYQGFSPTLIGRQHRLVLGKHSGLRAIAQIYREMGILLTETQCQSIRHELRIWSEAKKCIPSPDDLLTIAAPYLGSGYVPGSMTPENGGMLQ</sequence>
<dbReference type="PANTHER" id="PTHR42880">
    <property type="entry name" value="HOMOCITRATE SYNTHASE"/>
    <property type="match status" value="1"/>
</dbReference>
<evidence type="ECO:0000259" key="9">
    <source>
        <dbReference type="PROSITE" id="PS50991"/>
    </source>
</evidence>
<dbReference type="RefSeq" id="WP_087480076.1">
    <property type="nucleotide sequence ID" value="NZ_AP024883.1"/>
</dbReference>
<evidence type="ECO:0000313" key="10">
    <source>
        <dbReference type="EMBL" id="MDW6003985.1"/>
    </source>
</evidence>
<dbReference type="NCBIfam" id="TIGR02660">
    <property type="entry name" value="nifV_homocitr"/>
    <property type="match status" value="1"/>
</dbReference>
<dbReference type="AlphaFoldDB" id="A0A1Y6INK2"/>
<keyword evidence="5 7" id="KW-0808">Transferase</keyword>
<dbReference type="Pfam" id="PF22617">
    <property type="entry name" value="HCS_D2"/>
    <property type="match status" value="1"/>
</dbReference>
<evidence type="ECO:0000256" key="5">
    <source>
        <dbReference type="ARBA" id="ARBA00022679"/>
    </source>
</evidence>
<dbReference type="EC" id="2.3.3.14" evidence="3 8"/>
<dbReference type="InterPro" id="IPR000891">
    <property type="entry name" value="PYR_CT"/>
</dbReference>
<dbReference type="Gene3D" id="1.10.238.260">
    <property type="match status" value="1"/>
</dbReference>
<dbReference type="InterPro" id="IPR013785">
    <property type="entry name" value="Aldolase_TIM"/>
</dbReference>
<evidence type="ECO:0000256" key="7">
    <source>
        <dbReference type="RuleBase" id="RU003523"/>
    </source>
</evidence>
<feature type="domain" description="Pyruvate carboxyltransferase" evidence="9">
    <location>
        <begin position="11"/>
        <end position="262"/>
    </location>
</feature>
<dbReference type="InterPro" id="IPR054691">
    <property type="entry name" value="LeuA/HCS_post-cat"/>
</dbReference>
<keyword evidence="8" id="KW-0535">Nitrogen fixation</keyword>
<dbReference type="InterPro" id="IPR013477">
    <property type="entry name" value="NifV/FrbC"/>
</dbReference>
<reference evidence="10 13" key="2">
    <citation type="submission" date="2023-11" db="EMBL/GenBank/DDBJ databases">
        <title>Plant-associative lifestyle of Vibrio porteresiae and its evolutionary dynamics.</title>
        <authorList>
            <person name="Rameshkumar N."/>
            <person name="Kirti K."/>
        </authorList>
    </citation>
    <scope>NUCLEOTIDE SEQUENCE [LARGE SCALE GENOMIC DNA]</scope>
    <source>
        <strain evidence="10 13">MSSRF38</strain>
    </source>
</reference>
<dbReference type="InterPro" id="IPR002034">
    <property type="entry name" value="AIPM/Hcit_synth_CS"/>
</dbReference>
<accession>A0A1Y6INK2</accession>
<evidence type="ECO:0000313" key="11">
    <source>
        <dbReference type="EMBL" id="SMR99218.1"/>
    </source>
</evidence>
<dbReference type="GO" id="GO:0009399">
    <property type="term" value="P:nitrogen fixation"/>
    <property type="evidence" value="ECO:0007669"/>
    <property type="project" value="UniProtKB-UniRule"/>
</dbReference>
<keyword evidence="11" id="KW-0012">Acyltransferase</keyword>
<dbReference type="PANTHER" id="PTHR42880:SF1">
    <property type="entry name" value="ISOPROPYLMALATE_HOMOCITRATE_CITRAMALATE SYNTHASE FAMILY PROTEIN"/>
    <property type="match status" value="1"/>
</dbReference>
<dbReference type="EMBL" id="JAWRCO010000001">
    <property type="protein sequence ID" value="MDW6003985.1"/>
    <property type="molecule type" value="Genomic_DNA"/>
</dbReference>
<proteinExistence type="inferred from homology"/>
<dbReference type="Proteomes" id="UP000196125">
    <property type="component" value="Unassembled WGS sequence"/>
</dbReference>
<dbReference type="Pfam" id="PF00682">
    <property type="entry name" value="HMGL-like"/>
    <property type="match status" value="1"/>
</dbReference>
<organism evidence="11 12">
    <name type="scientific">Vibrio mangrovi</name>
    <dbReference type="NCBI Taxonomy" id="474394"/>
    <lineage>
        <taxon>Bacteria</taxon>
        <taxon>Pseudomonadati</taxon>
        <taxon>Pseudomonadota</taxon>
        <taxon>Gammaproteobacteria</taxon>
        <taxon>Vibrionales</taxon>
        <taxon>Vibrionaceae</taxon>
        <taxon>Vibrio</taxon>
    </lineage>
</organism>
<name>A0A1Y6INK2_9VIBR</name>
<dbReference type="CDD" id="cd07939">
    <property type="entry name" value="DRE_TIM_NifV"/>
    <property type="match status" value="1"/>
</dbReference>
<evidence type="ECO:0000256" key="6">
    <source>
        <dbReference type="ARBA" id="ARBA00048019"/>
    </source>
</evidence>
<keyword evidence="13" id="KW-1185">Reference proteome</keyword>
<dbReference type="GO" id="GO:0019752">
    <property type="term" value="P:carboxylic acid metabolic process"/>
    <property type="evidence" value="ECO:0007669"/>
    <property type="project" value="UniProtKB-UniRule"/>
</dbReference>
<protein>
    <recommendedName>
        <fullName evidence="4 8">Homocitrate synthase</fullName>
        <ecNumber evidence="3 8">2.3.3.14</ecNumber>
    </recommendedName>
</protein>
<dbReference type="GO" id="GO:0004410">
    <property type="term" value="F:homocitrate synthase activity"/>
    <property type="evidence" value="ECO:0007669"/>
    <property type="project" value="UniProtKB-UniRule"/>
</dbReference>
<comment type="similarity">
    <text evidence="2 7">Belongs to the alpha-IPM synthase/homocitrate synthase family.</text>
</comment>
<evidence type="ECO:0000313" key="13">
    <source>
        <dbReference type="Proteomes" id="UP001283366"/>
    </source>
</evidence>
<dbReference type="PROSITE" id="PS50991">
    <property type="entry name" value="PYR_CT"/>
    <property type="match status" value="1"/>
</dbReference>
<dbReference type="PROSITE" id="PS00815">
    <property type="entry name" value="AIPM_HOMOCIT_SYNTH_1"/>
    <property type="match status" value="1"/>
</dbReference>
<reference evidence="11 12" key="1">
    <citation type="submission" date="2017-05" db="EMBL/GenBank/DDBJ databases">
        <authorList>
            <person name="Song R."/>
            <person name="Chenine A.L."/>
            <person name="Ruprecht R.M."/>
        </authorList>
    </citation>
    <scope>NUCLEOTIDE SEQUENCE [LARGE SCALE GENOMIC DNA]</scope>
    <source>
        <strain evidence="11 12">CECT 7927</strain>
    </source>
</reference>
<evidence type="ECO:0000313" key="12">
    <source>
        <dbReference type="Proteomes" id="UP000196125"/>
    </source>
</evidence>
<gene>
    <name evidence="11" type="primary">leuA_1</name>
    <name evidence="10" type="synonym">nifV</name>
    <name evidence="10" type="ORF">SBX37_14090</name>
    <name evidence="11" type="ORF">VIM7927_00442</name>
</gene>
<comment type="function">
    <text evidence="1 8">This protein is a Fe-Mo-cofactor biosynthetic component.</text>
</comment>
<evidence type="ECO:0000256" key="3">
    <source>
        <dbReference type="ARBA" id="ARBA00012974"/>
    </source>
</evidence>
<dbReference type="PROSITE" id="PS00816">
    <property type="entry name" value="AIPM_HOMOCIT_SYNTH_2"/>
    <property type="match status" value="1"/>
</dbReference>
<dbReference type="OrthoDB" id="9803573at2"/>
<dbReference type="EMBL" id="FXXI01000001">
    <property type="protein sequence ID" value="SMR99218.1"/>
    <property type="molecule type" value="Genomic_DNA"/>
</dbReference>
<dbReference type="Proteomes" id="UP001283366">
    <property type="component" value="Unassembled WGS sequence"/>
</dbReference>
<evidence type="ECO:0000256" key="1">
    <source>
        <dbReference type="ARBA" id="ARBA00003050"/>
    </source>
</evidence>
<evidence type="ECO:0000256" key="8">
    <source>
        <dbReference type="RuleBase" id="RU367143"/>
    </source>
</evidence>